<evidence type="ECO:0000313" key="8">
    <source>
        <dbReference type="Proteomes" id="UP000192223"/>
    </source>
</evidence>
<evidence type="ECO:0000256" key="5">
    <source>
        <dbReference type="SAM" id="Coils"/>
    </source>
</evidence>
<keyword evidence="8" id="KW-1185">Reference proteome</keyword>
<evidence type="ECO:0000313" key="9">
    <source>
        <dbReference type="RefSeq" id="XP_018319778.1"/>
    </source>
</evidence>
<dbReference type="SUPFAM" id="SSF57903">
    <property type="entry name" value="FYVE/PHD zinc finger"/>
    <property type="match status" value="1"/>
</dbReference>
<dbReference type="Gene3D" id="4.10.860.20">
    <property type="entry name" value="Rabenosyn, Rab binding domain"/>
    <property type="match status" value="1"/>
</dbReference>
<dbReference type="STRING" id="224129.A0A1W4WI50"/>
<reference evidence="9 10" key="1">
    <citation type="submission" date="2025-04" db="UniProtKB">
        <authorList>
            <consortium name="RefSeq"/>
        </authorList>
    </citation>
    <scope>IDENTIFICATION</scope>
    <source>
        <tissue evidence="9 10">Entire body</tissue>
    </source>
</reference>
<evidence type="ECO:0000259" key="7">
    <source>
        <dbReference type="PROSITE" id="PS50178"/>
    </source>
</evidence>
<keyword evidence="2 4" id="KW-0863">Zinc-finger</keyword>
<accession>A0A1W4WI50</accession>
<organism evidence="8 9">
    <name type="scientific">Agrilus planipennis</name>
    <name type="common">Emerald ash borer</name>
    <name type="synonym">Agrilus marcopoli</name>
    <dbReference type="NCBI Taxonomy" id="224129"/>
    <lineage>
        <taxon>Eukaryota</taxon>
        <taxon>Metazoa</taxon>
        <taxon>Ecdysozoa</taxon>
        <taxon>Arthropoda</taxon>
        <taxon>Hexapoda</taxon>
        <taxon>Insecta</taxon>
        <taxon>Pterygota</taxon>
        <taxon>Neoptera</taxon>
        <taxon>Endopterygota</taxon>
        <taxon>Coleoptera</taxon>
        <taxon>Polyphaga</taxon>
        <taxon>Elateriformia</taxon>
        <taxon>Buprestoidea</taxon>
        <taxon>Buprestidae</taxon>
        <taxon>Agrilinae</taxon>
        <taxon>Agrilus</taxon>
    </lineage>
</organism>
<dbReference type="InterPro" id="IPR017455">
    <property type="entry name" value="Znf_FYVE-rel"/>
</dbReference>
<dbReference type="InterPro" id="IPR013083">
    <property type="entry name" value="Znf_RING/FYVE/PHD"/>
</dbReference>
<dbReference type="Pfam" id="PF11464">
    <property type="entry name" value="Rbsn"/>
    <property type="match status" value="1"/>
</dbReference>
<dbReference type="PANTHER" id="PTHR13510">
    <property type="entry name" value="FYVE-FINGER-CONTAINING RAB5 EFFECTOR PROTEIN RABENOSYN-5-RELATED"/>
    <property type="match status" value="1"/>
</dbReference>
<dbReference type="InterPro" id="IPR036531">
    <property type="entry name" value="Rbsn_Rab-bd_sf"/>
</dbReference>
<dbReference type="SUPFAM" id="SSF140125">
    <property type="entry name" value="Rabenosyn-5 Rab-binding domain-like"/>
    <property type="match status" value="1"/>
</dbReference>
<keyword evidence="1" id="KW-0479">Metal-binding</keyword>
<evidence type="ECO:0000256" key="3">
    <source>
        <dbReference type="ARBA" id="ARBA00022833"/>
    </source>
</evidence>
<evidence type="ECO:0000259" key="6">
    <source>
        <dbReference type="PROSITE" id="PS50157"/>
    </source>
</evidence>
<evidence type="ECO:0000256" key="1">
    <source>
        <dbReference type="ARBA" id="ARBA00022723"/>
    </source>
</evidence>
<gene>
    <name evidence="9" type="primary">LOC108733198</name>
    <name evidence="10" type="synonym">LOC112905263</name>
</gene>
<dbReference type="PROSITE" id="PS50157">
    <property type="entry name" value="ZINC_FINGER_C2H2_2"/>
    <property type="match status" value="1"/>
</dbReference>
<feature type="domain" description="C2H2-type" evidence="6">
    <location>
        <begin position="14"/>
        <end position="42"/>
    </location>
</feature>
<dbReference type="InterPro" id="IPR021565">
    <property type="entry name" value="Rbsn_Rab-bd"/>
</dbReference>
<dbReference type="RefSeq" id="XP_018319778.1">
    <property type="nucleotide sequence ID" value="XM_018464276.1"/>
</dbReference>
<name>A0A1W4WI50_AGRPL</name>
<evidence type="ECO:0000256" key="2">
    <source>
        <dbReference type="ARBA" id="ARBA00022771"/>
    </source>
</evidence>
<dbReference type="InterPro" id="IPR052727">
    <property type="entry name" value="Rab4/Rab5_effector"/>
</dbReference>
<evidence type="ECO:0000313" key="10">
    <source>
        <dbReference type="RefSeq" id="XP_025833131.1"/>
    </source>
</evidence>
<keyword evidence="3" id="KW-0862">Zinc</keyword>
<dbReference type="InterPro" id="IPR000306">
    <property type="entry name" value="Znf_FYVE"/>
</dbReference>
<dbReference type="InterPro" id="IPR013087">
    <property type="entry name" value="Znf_C2H2_type"/>
</dbReference>
<dbReference type="Gene3D" id="3.30.40.10">
    <property type="entry name" value="Zinc/RING finger domain, C3HC4 (zinc finger)"/>
    <property type="match status" value="1"/>
</dbReference>
<dbReference type="PANTHER" id="PTHR13510:SF44">
    <property type="entry name" value="RABENOSYN-5"/>
    <property type="match status" value="1"/>
</dbReference>
<protein>
    <submittedName>
        <fullName evidence="9 10">Rabenosyn-5</fullName>
    </submittedName>
</protein>
<dbReference type="RefSeq" id="XP_025833131.1">
    <property type="nucleotide sequence ID" value="XM_025977346.1"/>
</dbReference>
<dbReference type="Pfam" id="PF01363">
    <property type="entry name" value="FYVE"/>
    <property type="match status" value="1"/>
</dbReference>
<evidence type="ECO:0000256" key="4">
    <source>
        <dbReference type="PROSITE-ProRule" id="PRU00042"/>
    </source>
</evidence>
<dbReference type="InterPro" id="IPR011011">
    <property type="entry name" value="Znf_FYVE_PHD"/>
</dbReference>
<dbReference type="PROSITE" id="PS00028">
    <property type="entry name" value="ZINC_FINGER_C2H2_1"/>
    <property type="match status" value="1"/>
</dbReference>
<feature type="domain" description="FYVE-type" evidence="7">
    <location>
        <begin position="144"/>
        <end position="221"/>
    </location>
</feature>
<dbReference type="GO" id="GO:0008270">
    <property type="term" value="F:zinc ion binding"/>
    <property type="evidence" value="ECO:0007669"/>
    <property type="project" value="UniProtKB-KW"/>
</dbReference>
<dbReference type="KEGG" id="apln:108733198"/>
<dbReference type="AlphaFoldDB" id="A0A1W4WI50"/>
<keyword evidence="5" id="KW-0175">Coiled coil</keyword>
<dbReference type="Proteomes" id="UP000192223">
    <property type="component" value="Unplaced"/>
</dbReference>
<dbReference type="SMART" id="SM00064">
    <property type="entry name" value="FYVE"/>
    <property type="match status" value="1"/>
</dbReference>
<dbReference type="KEGG" id="apln:112905263"/>
<sequence length="442" mass="50939">MAQSGYKAVIKEGFLCPVCHQDLRSPNALLVHFQDLHSEEQDLLTSIKDLVSKAKKKILKSDEQELEVNKYIPKQQYFLDPANVSQEVGHFRDHTEYFKDVRRNRLDHRTTETNKLIIRLDKLIHLDGSARKQNEQELVQWLDGTTVTRCPSCASTFNITRRQHHCRLCGSIMCNSCSTFLPYEIAKSIVTSVYTLNKGDTTIKNDMDSIRICNHCMGLLETRRRVQISQIEKPLICQMYEQLHKVKCELEPLVDLYKKMYDSIMDGDSKYSLQDAQSLRASIAKHAEQLDIISKRILNIPEDETNLKIQAAIRQATYQYIKEYVLNQPVLPTPAEIEKIKKGRSYRVTEVHQPLGIPKIRKVAVTTGWSPDNASENNVPDVSDDPLLQQMNIVRNYIQQARKANRFEEVASLEENLKMLKETYMSQQKRNAGSRNESVGQE</sequence>
<dbReference type="PROSITE" id="PS50178">
    <property type="entry name" value="ZF_FYVE"/>
    <property type="match status" value="1"/>
</dbReference>
<proteinExistence type="predicted"/>
<dbReference type="OrthoDB" id="166134at2759"/>
<dbReference type="GeneID" id="108733198"/>
<feature type="coiled-coil region" evidence="5">
    <location>
        <begin position="403"/>
        <end position="430"/>
    </location>
</feature>